<dbReference type="InterPro" id="IPR019076">
    <property type="entry name" value="Spore_lipoprot_YhcN/YlaJ-like"/>
</dbReference>
<proteinExistence type="predicted"/>
<dbReference type="InterPro" id="IPR014247">
    <property type="entry name" value="Spore_lipoprot_YhcN/YlaJ"/>
</dbReference>
<keyword evidence="2" id="KW-0449">Lipoprotein</keyword>
<evidence type="ECO:0000313" key="2">
    <source>
        <dbReference type="EMBL" id="MFD1017650.1"/>
    </source>
</evidence>
<organism evidence="2 3">
    <name type="scientific">Thalassobacillus hwangdonensis</name>
    <dbReference type="NCBI Taxonomy" id="546108"/>
    <lineage>
        <taxon>Bacteria</taxon>
        <taxon>Bacillati</taxon>
        <taxon>Bacillota</taxon>
        <taxon>Bacilli</taxon>
        <taxon>Bacillales</taxon>
        <taxon>Bacillaceae</taxon>
        <taxon>Thalassobacillus</taxon>
    </lineage>
</organism>
<name>A0ABW3KXI1_9BACI</name>
<evidence type="ECO:0000313" key="3">
    <source>
        <dbReference type="Proteomes" id="UP001596990"/>
    </source>
</evidence>
<comment type="caution">
    <text evidence="2">The sequence shown here is derived from an EMBL/GenBank/DDBJ whole genome shotgun (WGS) entry which is preliminary data.</text>
</comment>
<reference evidence="3" key="1">
    <citation type="journal article" date="2019" name="Int. J. Syst. Evol. Microbiol.">
        <title>The Global Catalogue of Microorganisms (GCM) 10K type strain sequencing project: providing services to taxonomists for standard genome sequencing and annotation.</title>
        <authorList>
            <consortium name="The Broad Institute Genomics Platform"/>
            <consortium name="The Broad Institute Genome Sequencing Center for Infectious Disease"/>
            <person name="Wu L."/>
            <person name="Ma J."/>
        </authorList>
    </citation>
    <scope>NUCLEOTIDE SEQUENCE [LARGE SCALE GENOMIC DNA]</scope>
    <source>
        <strain evidence="3">CCUG 56607</strain>
    </source>
</reference>
<accession>A0ABW3KXI1</accession>
<dbReference type="NCBIfam" id="TIGR02898">
    <property type="entry name" value="spore_YhcN_YlaJ"/>
    <property type="match status" value="1"/>
</dbReference>
<dbReference type="PROSITE" id="PS51257">
    <property type="entry name" value="PROKAR_LIPOPROTEIN"/>
    <property type="match status" value="1"/>
</dbReference>
<feature type="signal peptide" evidence="1">
    <location>
        <begin position="1"/>
        <end position="20"/>
    </location>
</feature>
<dbReference type="Proteomes" id="UP001596990">
    <property type="component" value="Unassembled WGS sequence"/>
</dbReference>
<dbReference type="EMBL" id="JBHTKL010000001">
    <property type="protein sequence ID" value="MFD1017650.1"/>
    <property type="molecule type" value="Genomic_DNA"/>
</dbReference>
<dbReference type="RefSeq" id="WP_386055556.1">
    <property type="nucleotide sequence ID" value="NZ_JBHTKL010000001.1"/>
</dbReference>
<gene>
    <name evidence="2" type="ORF">ACFQ2J_00450</name>
</gene>
<feature type="chain" id="PRO_5047030057" evidence="1">
    <location>
        <begin position="21"/>
        <end position="181"/>
    </location>
</feature>
<sequence length="181" mass="20334">MKIKMLTVGLLAASALVACQAEQGQEEGQGNYNGVENTRFERPADDMYEDMNNDINDVDNDRGMVNNTNYKVAERAADRIADQVDGIDRAYVLKTRDNAYVAADMKDGSQNNGKVSDDVKKQISDIVKKTDQNIDNVYVSTNADFVDLSRNYVRDVDRGEPVQGFFREFGEMVDRIFPEAK</sequence>
<protein>
    <submittedName>
        <fullName evidence="2">YhcN/YlaJ family sporulation lipoprotein</fullName>
    </submittedName>
</protein>
<keyword evidence="1" id="KW-0732">Signal</keyword>
<evidence type="ECO:0000256" key="1">
    <source>
        <dbReference type="SAM" id="SignalP"/>
    </source>
</evidence>
<dbReference type="Pfam" id="PF09580">
    <property type="entry name" value="Spore_YhcN_YlaJ"/>
    <property type="match status" value="1"/>
</dbReference>
<keyword evidence="3" id="KW-1185">Reference proteome</keyword>